<gene>
    <name evidence="1" type="ORF">GGR21_000027</name>
</gene>
<accession>A0A840CNI6</accession>
<dbReference type="EMBL" id="JACIEP010000001">
    <property type="protein sequence ID" value="MBB4034142.1"/>
    <property type="molecule type" value="Genomic_DNA"/>
</dbReference>
<dbReference type="AlphaFoldDB" id="A0A840CNI6"/>
<proteinExistence type="predicted"/>
<organism evidence="1 2">
    <name type="scientific">Dysgonomonas hofstadii</name>
    <dbReference type="NCBI Taxonomy" id="637886"/>
    <lineage>
        <taxon>Bacteria</taxon>
        <taxon>Pseudomonadati</taxon>
        <taxon>Bacteroidota</taxon>
        <taxon>Bacteroidia</taxon>
        <taxon>Bacteroidales</taxon>
        <taxon>Dysgonomonadaceae</taxon>
        <taxon>Dysgonomonas</taxon>
    </lineage>
</organism>
<protein>
    <submittedName>
        <fullName evidence="1">Uncharacterized protein</fullName>
    </submittedName>
</protein>
<reference evidence="1 2" key="1">
    <citation type="submission" date="2020-08" db="EMBL/GenBank/DDBJ databases">
        <title>Genomic Encyclopedia of Type Strains, Phase IV (KMG-IV): sequencing the most valuable type-strain genomes for metagenomic binning, comparative biology and taxonomic classification.</title>
        <authorList>
            <person name="Goeker M."/>
        </authorList>
    </citation>
    <scope>NUCLEOTIDE SEQUENCE [LARGE SCALE GENOMIC DNA]</scope>
    <source>
        <strain evidence="1 2">DSM 104969</strain>
    </source>
</reference>
<comment type="caution">
    <text evidence="1">The sequence shown here is derived from an EMBL/GenBank/DDBJ whole genome shotgun (WGS) entry which is preliminary data.</text>
</comment>
<dbReference type="Proteomes" id="UP000555103">
    <property type="component" value="Unassembled WGS sequence"/>
</dbReference>
<keyword evidence="2" id="KW-1185">Reference proteome</keyword>
<sequence length="41" mass="4807">MFTQLKRKNAVIYSITTFYEFLKVVPPEKETGIELIRIDAC</sequence>
<evidence type="ECO:0000313" key="1">
    <source>
        <dbReference type="EMBL" id="MBB4034142.1"/>
    </source>
</evidence>
<name>A0A840CNI6_9BACT</name>
<evidence type="ECO:0000313" key="2">
    <source>
        <dbReference type="Proteomes" id="UP000555103"/>
    </source>
</evidence>